<name>A0A9J7ILG5_SPOLT</name>
<protein>
    <submittedName>
        <fullName evidence="8">Farnesyl pyrophosphate synthase 2-like</fullName>
    </submittedName>
</protein>
<dbReference type="OrthoDB" id="7105063at2759"/>
<dbReference type="SFLD" id="SFLDS00005">
    <property type="entry name" value="Isoprenoid_Synthase_Type_I"/>
    <property type="match status" value="1"/>
</dbReference>
<evidence type="ECO:0000256" key="4">
    <source>
        <dbReference type="ARBA" id="ARBA00022842"/>
    </source>
</evidence>
<dbReference type="Proteomes" id="UP000301870">
    <property type="component" value="Chromosome 1"/>
</dbReference>
<evidence type="ECO:0000313" key="7">
    <source>
        <dbReference type="Proteomes" id="UP000301870"/>
    </source>
</evidence>
<dbReference type="GO" id="GO:0004337">
    <property type="term" value="F:(2E,6E)-farnesyl diphosphate synthase activity"/>
    <property type="evidence" value="ECO:0007669"/>
    <property type="project" value="TreeGrafter"/>
</dbReference>
<reference evidence="8" key="1">
    <citation type="submission" date="2025-08" db="UniProtKB">
        <authorList>
            <consortium name="RefSeq"/>
        </authorList>
    </citation>
    <scope>IDENTIFICATION</scope>
    <source>
        <strain evidence="8">Ishihara</strain>
        <tissue evidence="8">Whole body</tissue>
    </source>
</reference>
<dbReference type="GO" id="GO:0045337">
    <property type="term" value="P:farnesyl diphosphate biosynthetic process"/>
    <property type="evidence" value="ECO:0007669"/>
    <property type="project" value="TreeGrafter"/>
</dbReference>
<dbReference type="RefSeq" id="XP_022817245.1">
    <property type="nucleotide sequence ID" value="XM_022961477.1"/>
</dbReference>
<comment type="cofactor">
    <cofactor evidence="1">
        <name>Mg(2+)</name>
        <dbReference type="ChEBI" id="CHEBI:18420"/>
    </cofactor>
</comment>
<dbReference type="GO" id="GO:0042811">
    <property type="term" value="P:pheromone biosynthetic process"/>
    <property type="evidence" value="ECO:0007669"/>
    <property type="project" value="UniProtKB-ARBA"/>
</dbReference>
<dbReference type="SUPFAM" id="SSF48576">
    <property type="entry name" value="Terpenoid synthases"/>
    <property type="match status" value="1"/>
</dbReference>
<keyword evidence="2 6" id="KW-0808">Transferase</keyword>
<evidence type="ECO:0000256" key="3">
    <source>
        <dbReference type="ARBA" id="ARBA00022723"/>
    </source>
</evidence>
<dbReference type="PANTHER" id="PTHR11525">
    <property type="entry name" value="FARNESYL-PYROPHOSPHATE SYNTHETASE"/>
    <property type="match status" value="1"/>
</dbReference>
<dbReference type="PANTHER" id="PTHR11525:SF0">
    <property type="entry name" value="FARNESYL PYROPHOSPHATE SYNTHASE"/>
    <property type="match status" value="1"/>
</dbReference>
<dbReference type="AlphaFoldDB" id="A0A9J7ILG5"/>
<evidence type="ECO:0000256" key="6">
    <source>
        <dbReference type="RuleBase" id="RU004466"/>
    </source>
</evidence>
<gene>
    <name evidence="8" type="primary">LOC111350053</name>
</gene>
<accession>A0A9J7ILG5</accession>
<proteinExistence type="inferred from homology"/>
<dbReference type="KEGG" id="sliu:111350053"/>
<keyword evidence="3" id="KW-0479">Metal-binding</keyword>
<dbReference type="GeneID" id="111350053"/>
<dbReference type="InterPro" id="IPR000092">
    <property type="entry name" value="Polyprenyl_synt"/>
</dbReference>
<evidence type="ECO:0000256" key="5">
    <source>
        <dbReference type="ARBA" id="ARBA00033740"/>
    </source>
</evidence>
<dbReference type="Pfam" id="PF00348">
    <property type="entry name" value="polyprenyl_synt"/>
    <property type="match status" value="1"/>
</dbReference>
<keyword evidence="7" id="KW-1185">Reference proteome</keyword>
<keyword evidence="4" id="KW-0460">Magnesium</keyword>
<dbReference type="GO" id="GO:0004161">
    <property type="term" value="F:dimethylallyltranstransferase activity"/>
    <property type="evidence" value="ECO:0007669"/>
    <property type="project" value="TreeGrafter"/>
</dbReference>
<dbReference type="GO" id="GO:0005737">
    <property type="term" value="C:cytoplasm"/>
    <property type="evidence" value="ECO:0007669"/>
    <property type="project" value="TreeGrafter"/>
</dbReference>
<comment type="pathway">
    <text evidence="5">Pheromone biosynthesis.</text>
</comment>
<evidence type="ECO:0000313" key="8">
    <source>
        <dbReference type="RefSeq" id="XP_022817245.1"/>
    </source>
</evidence>
<dbReference type="InterPro" id="IPR008949">
    <property type="entry name" value="Isoprenoid_synthase_dom_sf"/>
</dbReference>
<sequence length="380" mass="43919">MASLLRKLSYNNYTQCRSLHKIAVGHTVPLTFNQYEHQQRFREAQAEIVGSLMSSPKFKDQLGDVEVWMTKLLDYALGGGKRGRSLAVPFAYRMMEDPEHFTEDNHHKARIMGWVLEMFHSYLFTIDDIMDASKTRRGQQCWYLRDDVGMGALNDSGLIFTSAYEVLEQHFGDDPIYGELVKICNGAMLHTCIGQHLDFASNYRREKNNLDTFTVERFDAIALQKAAIYSFKWPMNLAMTLVKGKNQNLHHAEDVHSICWDMGKLVQLINDYKDIYFDEIRSGKAGTDIQEGKLTWLAVTALERCTDAQRKFFAENYGIDNPENVQRIKDLFAELDIENIYKNHVKAVYEDLGRRIRALPTKGQTRFYSEVLEACCKLLY</sequence>
<dbReference type="Gene3D" id="1.10.600.10">
    <property type="entry name" value="Farnesyl Diphosphate Synthase"/>
    <property type="match status" value="1"/>
</dbReference>
<evidence type="ECO:0000256" key="2">
    <source>
        <dbReference type="ARBA" id="ARBA00022679"/>
    </source>
</evidence>
<evidence type="ECO:0000256" key="1">
    <source>
        <dbReference type="ARBA" id="ARBA00001946"/>
    </source>
</evidence>
<comment type="similarity">
    <text evidence="6">Belongs to the FPP/GGPP synthase family.</text>
</comment>
<dbReference type="GO" id="GO:0046872">
    <property type="term" value="F:metal ion binding"/>
    <property type="evidence" value="ECO:0007669"/>
    <property type="project" value="UniProtKB-KW"/>
</dbReference>
<organism evidence="7 8">
    <name type="scientific">Spodoptera litura</name>
    <name type="common">Asian cotton leafworm</name>
    <dbReference type="NCBI Taxonomy" id="69820"/>
    <lineage>
        <taxon>Eukaryota</taxon>
        <taxon>Metazoa</taxon>
        <taxon>Ecdysozoa</taxon>
        <taxon>Arthropoda</taxon>
        <taxon>Hexapoda</taxon>
        <taxon>Insecta</taxon>
        <taxon>Pterygota</taxon>
        <taxon>Neoptera</taxon>
        <taxon>Endopterygota</taxon>
        <taxon>Lepidoptera</taxon>
        <taxon>Glossata</taxon>
        <taxon>Ditrysia</taxon>
        <taxon>Noctuoidea</taxon>
        <taxon>Noctuidae</taxon>
        <taxon>Amphipyrinae</taxon>
        <taxon>Spodoptera</taxon>
    </lineage>
</organism>
<dbReference type="InterPro" id="IPR039702">
    <property type="entry name" value="FPS1-like"/>
</dbReference>